<proteinExistence type="inferred from homology"/>
<dbReference type="RefSeq" id="WP_039634260.1">
    <property type="nucleotide sequence ID" value="NZ_AYSO01000018.1"/>
</dbReference>
<organism evidence="12 13">
    <name type="scientific">Clostridium argentinense CDC 2741</name>
    <dbReference type="NCBI Taxonomy" id="1418104"/>
    <lineage>
        <taxon>Bacteria</taxon>
        <taxon>Bacillati</taxon>
        <taxon>Bacillota</taxon>
        <taxon>Clostridia</taxon>
        <taxon>Eubacteriales</taxon>
        <taxon>Clostridiaceae</taxon>
        <taxon>Clostridium</taxon>
    </lineage>
</organism>
<keyword evidence="6 10" id="KW-0068">Autocatalytic cleavage</keyword>
<dbReference type="Gene3D" id="1.10.10.160">
    <property type="match status" value="1"/>
</dbReference>
<dbReference type="Gene3D" id="3.40.50.300">
    <property type="entry name" value="P-loop containing nucleotide triphosphate hydrolases"/>
    <property type="match status" value="1"/>
</dbReference>
<feature type="domain" description="Peptidase S24/S26A/S26B/S26C" evidence="11">
    <location>
        <begin position="370"/>
        <end position="485"/>
    </location>
</feature>
<dbReference type="InterPro" id="IPR036286">
    <property type="entry name" value="LexA/Signal_pep-like_sf"/>
</dbReference>
<evidence type="ECO:0000313" key="13">
    <source>
        <dbReference type="Proteomes" id="UP000031366"/>
    </source>
</evidence>
<evidence type="ECO:0000256" key="5">
    <source>
        <dbReference type="ARBA" id="ARBA00022806"/>
    </source>
</evidence>
<dbReference type="Gene3D" id="2.10.109.10">
    <property type="entry name" value="Umud Fragment, subunit A"/>
    <property type="match status" value="1"/>
</dbReference>
<protein>
    <submittedName>
        <fullName evidence="12">Peptidase S24-like family protein</fullName>
    </submittedName>
</protein>
<keyword evidence="8" id="KW-0234">DNA repair</keyword>
<keyword evidence="7" id="KW-0067">ATP-binding</keyword>
<keyword evidence="9" id="KW-0742">SOS response</keyword>
<dbReference type="SUPFAM" id="SSF52540">
    <property type="entry name" value="P-loop containing nucleoside triphosphate hydrolases"/>
    <property type="match status" value="1"/>
</dbReference>
<evidence type="ECO:0000256" key="6">
    <source>
        <dbReference type="ARBA" id="ARBA00022813"/>
    </source>
</evidence>
<dbReference type="GO" id="GO:0003677">
    <property type="term" value="F:DNA binding"/>
    <property type="evidence" value="ECO:0007669"/>
    <property type="project" value="InterPro"/>
</dbReference>
<dbReference type="InterPro" id="IPR039418">
    <property type="entry name" value="LexA-like"/>
</dbReference>
<comment type="caution">
    <text evidence="12">The sequence shown here is derived from an EMBL/GenBank/DDBJ whole genome shotgun (WGS) entry which is preliminary data.</text>
</comment>
<dbReference type="Proteomes" id="UP000031366">
    <property type="component" value="Unassembled WGS sequence"/>
</dbReference>
<dbReference type="STRING" id="29341.RSJ17_02805"/>
<evidence type="ECO:0000256" key="2">
    <source>
        <dbReference type="ARBA" id="ARBA00022741"/>
    </source>
</evidence>
<dbReference type="InterPro" id="IPR013986">
    <property type="entry name" value="DExx_box_DNA_helicase_dom_sf"/>
</dbReference>
<dbReference type="OrthoDB" id="9787585at2"/>
<keyword evidence="5" id="KW-0347">Helicase</keyword>
<keyword evidence="3" id="KW-0227">DNA damage</keyword>
<dbReference type="PANTHER" id="PTHR33516">
    <property type="entry name" value="LEXA REPRESSOR"/>
    <property type="match status" value="1"/>
</dbReference>
<dbReference type="InterPro" id="IPR027417">
    <property type="entry name" value="P-loop_NTPase"/>
</dbReference>
<evidence type="ECO:0000256" key="3">
    <source>
        <dbReference type="ARBA" id="ARBA00022763"/>
    </source>
</evidence>
<evidence type="ECO:0000256" key="4">
    <source>
        <dbReference type="ARBA" id="ARBA00022801"/>
    </source>
</evidence>
<dbReference type="PANTHER" id="PTHR33516:SF2">
    <property type="entry name" value="LEXA REPRESSOR-RELATED"/>
    <property type="match status" value="1"/>
</dbReference>
<keyword evidence="2" id="KW-0547">Nucleotide-binding</keyword>
<sequence length="491" mass="57335">MELSKKQQQIVNSKFNGCLIIKGEEHRGKTLTAIHRAIHLKNNYCLYNDDNIIMIIPNDEEKENILNIYEKEQESGILTLFSYNNQSLKVFTINEIIELKFQQIKNNKSLIDDSIRAEILKECIIELKKQKKRSKILREEYVSYFLEEFDYMKSNMIFSIDDYQIFIRKGRKDTIHNGPKSVPKNSSTREVIFKLMELYDEVLEERNLIDCIGRETLILKSLKINDIKSYTHIIVDKLHKYSKLQLEIIRILNNKKDYTNFIVTWDIKDMSEKNSLGNHGIKIKDLFYDMKIKTMVLKENFKNENKIASFDVLKDYKKQENIFMESYEFFDIRHNRKFDFAIDTSSEADFILNPKGKGENLQADDLLPVPMYNDIAAGEPIMINEGIEGSFYLPKYWLKGIKDAFLLKVKGDSMINANINDGDYVVIRKQYNANNNDIIAVDLDGSATLKRLSIKKEGIFLMPENDKYTPIVVNNENTMIIGIAIAIIKRN</sequence>
<evidence type="ECO:0000256" key="1">
    <source>
        <dbReference type="ARBA" id="ARBA00007484"/>
    </source>
</evidence>
<dbReference type="AlphaFoldDB" id="A0A0C1U3F8"/>
<dbReference type="InterPro" id="IPR050077">
    <property type="entry name" value="LexA_repressor"/>
</dbReference>
<dbReference type="GO" id="GO:0006355">
    <property type="term" value="P:regulation of DNA-templated transcription"/>
    <property type="evidence" value="ECO:0007669"/>
    <property type="project" value="InterPro"/>
</dbReference>
<dbReference type="GO" id="GO:0004386">
    <property type="term" value="F:helicase activity"/>
    <property type="evidence" value="ECO:0007669"/>
    <property type="project" value="UniProtKB-KW"/>
</dbReference>
<dbReference type="InterPro" id="IPR006197">
    <property type="entry name" value="Peptidase_S24_LexA"/>
</dbReference>
<dbReference type="PRINTS" id="PR00726">
    <property type="entry name" value="LEXASERPTASE"/>
</dbReference>
<evidence type="ECO:0000313" key="12">
    <source>
        <dbReference type="EMBL" id="KIE46003.1"/>
    </source>
</evidence>
<dbReference type="GO" id="GO:0005524">
    <property type="term" value="F:ATP binding"/>
    <property type="evidence" value="ECO:0007669"/>
    <property type="project" value="UniProtKB-KW"/>
</dbReference>
<dbReference type="GO" id="GO:0016787">
    <property type="term" value="F:hydrolase activity"/>
    <property type="evidence" value="ECO:0007669"/>
    <property type="project" value="UniProtKB-KW"/>
</dbReference>
<reference evidence="12 13" key="1">
    <citation type="journal article" date="2015" name="Infect. Genet. Evol.">
        <title>Genomic sequences of six botulinum neurotoxin-producing strains representing three clostridial species illustrate the mobility and diversity of botulinum neurotoxin genes.</title>
        <authorList>
            <person name="Smith T.J."/>
            <person name="Hill K.K."/>
            <person name="Xie G."/>
            <person name="Foley B.T."/>
            <person name="Williamson C.H."/>
            <person name="Foster J.T."/>
            <person name="Johnson S.L."/>
            <person name="Chertkov O."/>
            <person name="Teshima H."/>
            <person name="Gibbons H.S."/>
            <person name="Johnsky L.A."/>
            <person name="Karavis M.A."/>
            <person name="Smith L.A."/>
        </authorList>
    </citation>
    <scope>NUCLEOTIDE SEQUENCE [LARGE SCALE GENOMIC DNA]</scope>
    <source>
        <strain evidence="12 13">CDC 2741</strain>
    </source>
</reference>
<gene>
    <name evidence="12" type="ORF">U732_2100</name>
</gene>
<keyword evidence="13" id="KW-1185">Reference proteome</keyword>
<name>A0A0C1U3F8_9CLOT</name>
<dbReference type="GO" id="GO:0006281">
    <property type="term" value="P:DNA repair"/>
    <property type="evidence" value="ECO:0007669"/>
    <property type="project" value="UniProtKB-KW"/>
</dbReference>
<evidence type="ECO:0000256" key="8">
    <source>
        <dbReference type="ARBA" id="ARBA00023204"/>
    </source>
</evidence>
<evidence type="ECO:0000256" key="9">
    <source>
        <dbReference type="ARBA" id="ARBA00023236"/>
    </source>
</evidence>
<dbReference type="CDD" id="cd06529">
    <property type="entry name" value="S24_LexA-like"/>
    <property type="match status" value="1"/>
</dbReference>
<comment type="similarity">
    <text evidence="1 10">Belongs to the peptidase S24 family.</text>
</comment>
<dbReference type="GO" id="GO:0009432">
    <property type="term" value="P:SOS response"/>
    <property type="evidence" value="ECO:0007669"/>
    <property type="project" value="UniProtKB-KW"/>
</dbReference>
<dbReference type="EMBL" id="AYSO01000018">
    <property type="protein sequence ID" value="KIE46003.1"/>
    <property type="molecule type" value="Genomic_DNA"/>
</dbReference>
<dbReference type="InterPro" id="IPR015927">
    <property type="entry name" value="Peptidase_S24_S26A/B/C"/>
</dbReference>
<evidence type="ECO:0000259" key="11">
    <source>
        <dbReference type="Pfam" id="PF00717"/>
    </source>
</evidence>
<evidence type="ECO:0000256" key="10">
    <source>
        <dbReference type="RuleBase" id="RU003991"/>
    </source>
</evidence>
<evidence type="ECO:0000256" key="7">
    <source>
        <dbReference type="ARBA" id="ARBA00022840"/>
    </source>
</evidence>
<accession>A0A0C1U3F8</accession>
<dbReference type="Pfam" id="PF00717">
    <property type="entry name" value="Peptidase_S24"/>
    <property type="match status" value="1"/>
</dbReference>
<keyword evidence="4 10" id="KW-0378">Hydrolase</keyword>
<dbReference type="SUPFAM" id="SSF51306">
    <property type="entry name" value="LexA/Signal peptidase"/>
    <property type="match status" value="1"/>
</dbReference>